<dbReference type="PROSITE" id="PS50035">
    <property type="entry name" value="PLD"/>
    <property type="match status" value="2"/>
</dbReference>
<evidence type="ECO:0000256" key="5">
    <source>
        <dbReference type="ARBA" id="ARBA00022692"/>
    </source>
</evidence>
<dbReference type="EMBL" id="QNRX01000001">
    <property type="protein sequence ID" value="RBP70221.1"/>
    <property type="molecule type" value="Genomic_DNA"/>
</dbReference>
<dbReference type="PANTHER" id="PTHR21248:SF22">
    <property type="entry name" value="PHOSPHOLIPASE D"/>
    <property type="match status" value="1"/>
</dbReference>
<dbReference type="FunFam" id="3.30.870.10:FF:000014">
    <property type="entry name" value="Cardiolipin synthase"/>
    <property type="match status" value="1"/>
</dbReference>
<evidence type="ECO:0000256" key="10">
    <source>
        <dbReference type="ARBA" id="ARBA00023209"/>
    </source>
</evidence>
<feature type="active site" evidence="12">
    <location>
        <position position="225"/>
    </location>
</feature>
<evidence type="ECO:0000256" key="9">
    <source>
        <dbReference type="ARBA" id="ARBA00023136"/>
    </source>
</evidence>
<evidence type="ECO:0000256" key="4">
    <source>
        <dbReference type="ARBA" id="ARBA00022679"/>
    </source>
</evidence>
<keyword evidence="7 12" id="KW-1133">Transmembrane helix</keyword>
<feature type="active site" evidence="12">
    <location>
        <position position="407"/>
    </location>
</feature>
<comment type="similarity">
    <text evidence="12">Belongs to the phospholipase D family. Cardiolipin synthase subfamily.</text>
</comment>
<evidence type="ECO:0000256" key="1">
    <source>
        <dbReference type="ARBA" id="ARBA00004651"/>
    </source>
</evidence>
<evidence type="ECO:0000256" key="6">
    <source>
        <dbReference type="ARBA" id="ARBA00022737"/>
    </source>
</evidence>
<comment type="catalytic activity">
    <reaction evidence="12">
        <text>2 a 1,2-diacyl-sn-glycero-3-phospho-(1'-sn-glycerol) = a cardiolipin + glycerol</text>
        <dbReference type="Rhea" id="RHEA:31451"/>
        <dbReference type="ChEBI" id="CHEBI:17754"/>
        <dbReference type="ChEBI" id="CHEBI:62237"/>
        <dbReference type="ChEBI" id="CHEBI:64716"/>
    </reaction>
</comment>
<feature type="domain" description="PLD phosphodiesterase" evidence="14">
    <location>
        <begin position="218"/>
        <end position="245"/>
    </location>
</feature>
<keyword evidence="3 12" id="KW-0444">Lipid biosynthesis</keyword>
<dbReference type="Pfam" id="PF13396">
    <property type="entry name" value="PLDc_N"/>
    <property type="match status" value="1"/>
</dbReference>
<dbReference type="SUPFAM" id="SSF56024">
    <property type="entry name" value="Phospholipase D/nuclease"/>
    <property type="match status" value="2"/>
</dbReference>
<dbReference type="SMART" id="SM00155">
    <property type="entry name" value="PLDc"/>
    <property type="match status" value="2"/>
</dbReference>
<gene>
    <name evidence="15" type="ORF">DES36_101280</name>
</gene>
<dbReference type="Pfam" id="PF13091">
    <property type="entry name" value="PLDc_2"/>
    <property type="match status" value="2"/>
</dbReference>
<comment type="caution">
    <text evidence="15">The sequence shown here is derived from an EMBL/GenBank/DDBJ whole genome shotgun (WGS) entry which is preliminary data.</text>
</comment>
<dbReference type="InterPro" id="IPR025202">
    <property type="entry name" value="PLD-like_dom"/>
</dbReference>
<dbReference type="RefSeq" id="WP_113919429.1">
    <property type="nucleotide sequence ID" value="NZ_QNRX01000001.1"/>
</dbReference>
<keyword evidence="8 12" id="KW-0443">Lipid metabolism</keyword>
<keyword evidence="16" id="KW-1185">Reference proteome</keyword>
<dbReference type="CDD" id="cd09110">
    <property type="entry name" value="PLDc_CLS_1"/>
    <property type="match status" value="1"/>
</dbReference>
<feature type="active site" evidence="12">
    <location>
        <position position="223"/>
    </location>
</feature>
<dbReference type="PANTHER" id="PTHR21248">
    <property type="entry name" value="CARDIOLIPIN SYNTHASE"/>
    <property type="match status" value="1"/>
</dbReference>
<evidence type="ECO:0000313" key="16">
    <source>
        <dbReference type="Proteomes" id="UP000253490"/>
    </source>
</evidence>
<feature type="domain" description="PLD phosphodiesterase" evidence="14">
    <location>
        <begin position="395"/>
        <end position="422"/>
    </location>
</feature>
<accession>A0A366IFT8</accession>
<keyword evidence="5 12" id="KW-0812">Transmembrane</keyword>
<evidence type="ECO:0000259" key="14">
    <source>
        <dbReference type="PROSITE" id="PS50035"/>
    </source>
</evidence>
<organism evidence="15 16">
    <name type="scientific">Alkalibaculum bacchi</name>
    <dbReference type="NCBI Taxonomy" id="645887"/>
    <lineage>
        <taxon>Bacteria</taxon>
        <taxon>Bacillati</taxon>
        <taxon>Bacillota</taxon>
        <taxon>Clostridia</taxon>
        <taxon>Eubacteriales</taxon>
        <taxon>Eubacteriaceae</taxon>
        <taxon>Alkalibaculum</taxon>
    </lineage>
</organism>
<name>A0A366IFT8_9FIRM</name>
<evidence type="ECO:0000256" key="7">
    <source>
        <dbReference type="ARBA" id="ARBA00022989"/>
    </source>
</evidence>
<feature type="active site" evidence="12">
    <location>
        <position position="230"/>
    </location>
</feature>
<evidence type="ECO:0000313" key="15">
    <source>
        <dbReference type="EMBL" id="RBP70221.1"/>
    </source>
</evidence>
<dbReference type="AlphaFoldDB" id="A0A366IFT8"/>
<feature type="active site" evidence="12">
    <location>
        <position position="402"/>
    </location>
</feature>
<sequence>MLLVTSNILAFVLIVNFVLTFTIIFLERKDPQSTYAWLLLIWIIPAIGFIFYLLFSQNIARRKIFKLLNQELETTKKLLDQQKMHLKREEVPLCNYRDEIYKDMVYYHQNISDAIYTSNNEIQIFTDGKEKFKDLFEKILEAKHHIHVEYYIIKNDDLGVSLMELLIRKAQEGVEVRLLFDDMGGRYIHKSYITQLTEAGGKVGRFFPSKIPLLNLKVNYRNHRKLVIIDGAIGYLGGFNVGNEYLGLKESMGYWRDTHIRFKGGAIYDLQLRFILDWRFATKENIELTGRYLTDEISNGNVAMQIVSSGPDEVEDQVKEGYLKIINSARNYLYIQSPYLVPDQSILEALKLAVRSGVDVRIMIPNKPDHPFVYWATTSYAGELLREGAKVYIYENGFLHAKTIVADDMVCSVGTCNFDIRSFRLNFEVNGFIYDEKISIKLKEIFHEDIVYCRELSYEIYTQRPLVMKFKESISRLFSPLL</sequence>
<reference evidence="15 16" key="1">
    <citation type="submission" date="2018-06" db="EMBL/GenBank/DDBJ databases">
        <title>Genomic Encyclopedia of Type Strains, Phase IV (KMG-IV): sequencing the most valuable type-strain genomes for metagenomic binning, comparative biology and taxonomic classification.</title>
        <authorList>
            <person name="Goeker M."/>
        </authorList>
    </citation>
    <scope>NUCLEOTIDE SEQUENCE [LARGE SCALE GENOMIC DNA]</scope>
    <source>
        <strain evidence="15 16">DSM 22112</strain>
    </source>
</reference>
<dbReference type="InterPro" id="IPR030874">
    <property type="entry name" value="Cardiolipin_synth_Firmi"/>
</dbReference>
<dbReference type="GO" id="GO:0008808">
    <property type="term" value="F:cardiolipin synthase activity"/>
    <property type="evidence" value="ECO:0007669"/>
    <property type="project" value="UniProtKB-UniRule"/>
</dbReference>
<keyword evidence="2 12" id="KW-1003">Cell membrane</keyword>
<comment type="function">
    <text evidence="12">Catalyzes the reversible phosphatidyl group transfer from one phosphatidylglycerol molecule to another to form cardiolipin (CL) (diphosphatidylglycerol) and glycerol.</text>
</comment>
<dbReference type="EC" id="2.7.8.-" evidence="12 13"/>
<dbReference type="HAMAP" id="MF_01916">
    <property type="entry name" value="Cardiolipin_synth_Cls"/>
    <property type="match status" value="1"/>
</dbReference>
<dbReference type="InterPro" id="IPR027379">
    <property type="entry name" value="CLS_N"/>
</dbReference>
<evidence type="ECO:0000256" key="11">
    <source>
        <dbReference type="ARBA" id="ARBA00023264"/>
    </source>
</evidence>
<keyword evidence="10 12" id="KW-0594">Phospholipid biosynthesis</keyword>
<dbReference type="OrthoDB" id="9762009at2"/>
<dbReference type="InterPro" id="IPR001736">
    <property type="entry name" value="PLipase_D/transphosphatidylase"/>
</dbReference>
<dbReference type="GO" id="GO:0032049">
    <property type="term" value="P:cardiolipin biosynthetic process"/>
    <property type="evidence" value="ECO:0007669"/>
    <property type="project" value="UniProtKB-UniRule"/>
</dbReference>
<dbReference type="NCBIfam" id="TIGR04265">
    <property type="entry name" value="bac_cardiolipin"/>
    <property type="match status" value="1"/>
</dbReference>
<dbReference type="InterPro" id="IPR022924">
    <property type="entry name" value="Cardiolipin_synthase"/>
</dbReference>
<evidence type="ECO:0000256" key="2">
    <source>
        <dbReference type="ARBA" id="ARBA00022475"/>
    </source>
</evidence>
<proteinExistence type="inferred from homology"/>
<evidence type="ECO:0000256" key="12">
    <source>
        <dbReference type="HAMAP-Rule" id="MF_01916"/>
    </source>
</evidence>
<feature type="transmembrane region" description="Helical" evidence="12">
    <location>
        <begin position="35"/>
        <end position="55"/>
    </location>
</feature>
<dbReference type="GO" id="GO:0005886">
    <property type="term" value="C:plasma membrane"/>
    <property type="evidence" value="ECO:0007669"/>
    <property type="project" value="UniProtKB-SubCell"/>
</dbReference>
<keyword evidence="9 12" id="KW-0472">Membrane</keyword>
<keyword evidence="4 12" id="KW-0808">Transferase</keyword>
<evidence type="ECO:0000256" key="8">
    <source>
        <dbReference type="ARBA" id="ARBA00023098"/>
    </source>
</evidence>
<protein>
    <recommendedName>
        <fullName evidence="12 13">Cardiolipin synthase</fullName>
        <shortName evidence="12">CL synthase</shortName>
        <ecNumber evidence="12 13">2.7.8.-</ecNumber>
    </recommendedName>
</protein>
<dbReference type="CDD" id="cd09112">
    <property type="entry name" value="PLDc_CLS_2"/>
    <property type="match status" value="1"/>
</dbReference>
<keyword evidence="6" id="KW-0677">Repeat</keyword>
<evidence type="ECO:0000256" key="13">
    <source>
        <dbReference type="NCBIfam" id="TIGR04265"/>
    </source>
</evidence>
<comment type="subcellular location">
    <subcellularLocation>
        <location evidence="1 12">Cell membrane</location>
        <topology evidence="1 12">Multi-pass membrane protein</topology>
    </subcellularLocation>
</comment>
<dbReference type="Proteomes" id="UP000253490">
    <property type="component" value="Unassembled WGS sequence"/>
</dbReference>
<dbReference type="Gene3D" id="3.30.870.10">
    <property type="entry name" value="Endonuclease Chain A"/>
    <property type="match status" value="2"/>
</dbReference>
<evidence type="ECO:0000256" key="3">
    <source>
        <dbReference type="ARBA" id="ARBA00022516"/>
    </source>
</evidence>
<feature type="active site" evidence="12">
    <location>
        <position position="400"/>
    </location>
</feature>
<keyword evidence="11 12" id="KW-1208">Phospholipid metabolism</keyword>
<feature type="transmembrane region" description="Helical" evidence="12">
    <location>
        <begin position="6"/>
        <end position="26"/>
    </location>
</feature>